<dbReference type="EMBL" id="BBZA01000004">
    <property type="protein sequence ID" value="GAP61653.1"/>
    <property type="molecule type" value="Genomic_DNA"/>
</dbReference>
<accession>A0A0M8K4T1</accession>
<dbReference type="STRING" id="872965.SE16_08430"/>
<reference evidence="5 7" key="2">
    <citation type="submission" date="2015-07" db="EMBL/GenBank/DDBJ databases">
        <title>Whole genome sequence of Ardenticatena maritima DSM 23922.</title>
        <authorList>
            <person name="Hemp J."/>
            <person name="Ward L.M."/>
            <person name="Pace L.A."/>
            <person name="Fischer W.W."/>
        </authorList>
    </citation>
    <scope>NUCLEOTIDE SEQUENCE [LARGE SCALE GENOMIC DNA]</scope>
    <source>
        <strain evidence="5 7">110S</strain>
    </source>
</reference>
<reference evidence="6" key="3">
    <citation type="submission" date="2015-08" db="EMBL/GenBank/DDBJ databases">
        <title>Draft Genome Sequence of a Heterotrophic Facultative Anaerobic Bacterium Ardenticatena maritima Strain 110S.</title>
        <authorList>
            <person name="Kawaichi S."/>
            <person name="Yoshida T."/>
            <person name="Sako Y."/>
            <person name="Nakamura R."/>
        </authorList>
    </citation>
    <scope>NUCLEOTIDE SEQUENCE [LARGE SCALE GENOMIC DNA]</scope>
    <source>
        <strain evidence="6">110S</strain>
    </source>
</reference>
<evidence type="ECO:0000259" key="3">
    <source>
        <dbReference type="Pfam" id="PF00294"/>
    </source>
</evidence>
<dbReference type="InterPro" id="IPR029056">
    <property type="entry name" value="Ribokinase-like"/>
</dbReference>
<dbReference type="RefSeq" id="WP_054491606.1">
    <property type="nucleotide sequence ID" value="NZ_BBZA01000004.1"/>
</dbReference>
<protein>
    <submittedName>
        <fullName evidence="4">Pseudouridine kinase</fullName>
        <ecNumber evidence="4">2.7.1.83</ecNumber>
    </submittedName>
</protein>
<keyword evidence="1 4" id="KW-0808">Transferase</keyword>
<keyword evidence="6" id="KW-1185">Reference proteome</keyword>
<dbReference type="OrthoDB" id="9806249at2"/>
<evidence type="ECO:0000313" key="7">
    <source>
        <dbReference type="Proteomes" id="UP000050502"/>
    </source>
</evidence>
<dbReference type="InParanoid" id="A0A0M8K4T1"/>
<evidence type="ECO:0000313" key="5">
    <source>
        <dbReference type="EMBL" id="KPL87642.1"/>
    </source>
</evidence>
<feature type="domain" description="Carbohydrate kinase PfkB" evidence="3">
    <location>
        <begin position="7"/>
        <end position="296"/>
    </location>
</feature>
<organism evidence="4 6">
    <name type="scientific">Ardenticatena maritima</name>
    <dbReference type="NCBI Taxonomy" id="872965"/>
    <lineage>
        <taxon>Bacteria</taxon>
        <taxon>Bacillati</taxon>
        <taxon>Chloroflexota</taxon>
        <taxon>Ardenticatenia</taxon>
        <taxon>Ardenticatenales</taxon>
        <taxon>Ardenticatenaceae</taxon>
        <taxon>Ardenticatena</taxon>
    </lineage>
</organism>
<dbReference type="GO" id="GO:0050225">
    <property type="term" value="F:pseudouridine kinase activity"/>
    <property type="evidence" value="ECO:0007669"/>
    <property type="project" value="UniProtKB-EC"/>
</dbReference>
<dbReference type="Proteomes" id="UP000037784">
    <property type="component" value="Unassembled WGS sequence"/>
</dbReference>
<comment type="caution">
    <text evidence="4">The sequence shown here is derived from an EMBL/GenBank/DDBJ whole genome shotgun (WGS) entry which is preliminary data.</text>
</comment>
<dbReference type="AlphaFoldDB" id="A0A0M8K4T1"/>
<keyword evidence="2 4" id="KW-0418">Kinase</keyword>
<proteinExistence type="predicted"/>
<dbReference type="SUPFAM" id="SSF53613">
    <property type="entry name" value="Ribokinase-like"/>
    <property type="match status" value="1"/>
</dbReference>
<name>A0A0M8K4T1_9CHLR</name>
<gene>
    <name evidence="4" type="primary">psuK</name>
    <name evidence="4" type="ORF">ARMA_0076</name>
    <name evidence="5" type="ORF">SE16_08430</name>
</gene>
<dbReference type="PANTHER" id="PTHR10584:SF166">
    <property type="entry name" value="RIBOKINASE"/>
    <property type="match status" value="1"/>
</dbReference>
<dbReference type="EC" id="2.7.1.83" evidence="4"/>
<reference evidence="4 6" key="1">
    <citation type="journal article" date="2015" name="Genome Announc.">
        <title>Draft Genome Sequence of a Heterotrophic Facultative Anaerobic Thermophilic Bacterium, Ardenticatena maritima Strain 110ST.</title>
        <authorList>
            <person name="Kawaichi S."/>
            <person name="Yoshida T."/>
            <person name="Sako Y."/>
            <person name="Nakamura R."/>
        </authorList>
    </citation>
    <scope>NUCLEOTIDE SEQUENCE [LARGE SCALE GENOMIC DNA]</scope>
    <source>
        <strain evidence="4 6">110S</strain>
    </source>
</reference>
<dbReference type="InterPro" id="IPR011611">
    <property type="entry name" value="PfkB_dom"/>
</dbReference>
<dbReference type="Pfam" id="PF00294">
    <property type="entry name" value="PfkB"/>
    <property type="match status" value="1"/>
</dbReference>
<sequence length="310" mass="33284">MPASAHDVLVIGASAFDIKTRIHTKPESGSPVPGVIRVQVGGTARNIAENLARLEMSVALFSAVGAHDFGPFLIERTAQAGVDVSQVLVSPEFRTGAYLAVLNHRGEPEWSIDDMGVIYLLSPAYIQERRAWFRDARAVIVDANLPPVTLQAVAELCRRHNIMLCADPTSTILAPRLLPHLRDIWIITPNVAEAEVLCGHPIRDDDEAMSAARELVARGVRMAVITLGSEGLVYATRRESGRVPALGGDVVDITGVGDAFTAGLVFGLLNDFPVDEAVRLGASAAALTMRSTETVAPDLSLEQLYDHLVL</sequence>
<dbReference type="CDD" id="cd01941">
    <property type="entry name" value="YeiC_kinase_like"/>
    <property type="match status" value="1"/>
</dbReference>
<evidence type="ECO:0000313" key="6">
    <source>
        <dbReference type="Proteomes" id="UP000037784"/>
    </source>
</evidence>
<dbReference type="Proteomes" id="UP000050502">
    <property type="component" value="Unassembled WGS sequence"/>
</dbReference>
<dbReference type="EMBL" id="LGKN01000005">
    <property type="protein sequence ID" value="KPL87642.1"/>
    <property type="molecule type" value="Genomic_DNA"/>
</dbReference>
<evidence type="ECO:0000313" key="4">
    <source>
        <dbReference type="EMBL" id="GAP61653.1"/>
    </source>
</evidence>
<evidence type="ECO:0000256" key="2">
    <source>
        <dbReference type="ARBA" id="ARBA00022777"/>
    </source>
</evidence>
<dbReference type="Gene3D" id="3.40.1190.20">
    <property type="match status" value="1"/>
</dbReference>
<dbReference type="PANTHER" id="PTHR10584">
    <property type="entry name" value="SUGAR KINASE"/>
    <property type="match status" value="1"/>
</dbReference>
<evidence type="ECO:0000256" key="1">
    <source>
        <dbReference type="ARBA" id="ARBA00022679"/>
    </source>
</evidence>